<gene>
    <name evidence="3" type="ORF">D7V93_27135</name>
</gene>
<feature type="chain" id="PRO_5017190944" evidence="2">
    <location>
        <begin position="21"/>
        <end position="308"/>
    </location>
</feature>
<feature type="coiled-coil region" evidence="1">
    <location>
        <begin position="142"/>
        <end position="169"/>
    </location>
</feature>
<dbReference type="RefSeq" id="WP_120646153.1">
    <property type="nucleotide sequence ID" value="NZ_RAWB01000338.1"/>
</dbReference>
<keyword evidence="4" id="KW-1185">Reference proteome</keyword>
<organism evidence="3 4">
    <name type="scientific">Corallococcus llansteffanensis</name>
    <dbReference type="NCBI Taxonomy" id="2316731"/>
    <lineage>
        <taxon>Bacteria</taxon>
        <taxon>Pseudomonadati</taxon>
        <taxon>Myxococcota</taxon>
        <taxon>Myxococcia</taxon>
        <taxon>Myxococcales</taxon>
        <taxon>Cystobacterineae</taxon>
        <taxon>Myxococcaceae</taxon>
        <taxon>Corallococcus</taxon>
    </lineage>
</organism>
<evidence type="ECO:0000313" key="4">
    <source>
        <dbReference type="Proteomes" id="UP000272888"/>
    </source>
</evidence>
<sequence length="308" mass="33812">MPVSPIAVLLVLALSAGAAAAQPRPIATGLGVHRIEFSAENFEAMTTPEVQISPGVSTTFEFNSAILQEKVAVESAERFSLVDIGRSTLRLVPSEQVLPGERLRLTVRFQDGAAPVNMAFILVVHPAQAERLVEVWRSQRTVESYQQESKEARAEAQRCHEENDRLRAEHEGPGGLAGLLATRVIGESGVPVKRLDFNREVRQRTGDTIRALRAWSYRAASRIAVVVDLAPTNSTQPWMAYGASLVSKTGETLSMLPVWQDAPVTNDQFRRVIVETEATPDEAQGTFTLKLWELDGLRTITLSGIMFP</sequence>
<feature type="signal peptide" evidence="2">
    <location>
        <begin position="1"/>
        <end position="20"/>
    </location>
</feature>
<dbReference type="NCBIfam" id="TIGR02268">
    <property type="entry name" value="Myxococcus xanthus paralogous family TIGR02268"/>
    <property type="match status" value="1"/>
</dbReference>
<name>A0A3A8PEZ1_9BACT</name>
<evidence type="ECO:0000313" key="3">
    <source>
        <dbReference type="EMBL" id="RKH53171.1"/>
    </source>
</evidence>
<evidence type="ECO:0000256" key="1">
    <source>
        <dbReference type="SAM" id="Coils"/>
    </source>
</evidence>
<reference evidence="4" key="1">
    <citation type="submission" date="2018-09" db="EMBL/GenBank/DDBJ databases">
        <authorList>
            <person name="Livingstone P.G."/>
            <person name="Whitworth D.E."/>
        </authorList>
    </citation>
    <scope>NUCLEOTIDE SEQUENCE [LARGE SCALE GENOMIC DNA]</scope>
    <source>
        <strain evidence="4">CA051B</strain>
    </source>
</reference>
<dbReference type="Proteomes" id="UP000272888">
    <property type="component" value="Unassembled WGS sequence"/>
</dbReference>
<proteinExistence type="predicted"/>
<comment type="caution">
    <text evidence="3">The sequence shown here is derived from an EMBL/GenBank/DDBJ whole genome shotgun (WGS) entry which is preliminary data.</text>
</comment>
<dbReference type="Pfam" id="PF09544">
    <property type="entry name" value="DUF2381"/>
    <property type="match status" value="1"/>
</dbReference>
<dbReference type="AlphaFoldDB" id="A0A3A8PEZ1"/>
<accession>A0A3A8PEZ1</accession>
<keyword evidence="1" id="KW-0175">Coiled coil</keyword>
<evidence type="ECO:0000256" key="2">
    <source>
        <dbReference type="SAM" id="SignalP"/>
    </source>
</evidence>
<dbReference type="InterPro" id="IPR011754">
    <property type="entry name" value="Mxa_paralog_2268"/>
</dbReference>
<dbReference type="EMBL" id="RAWB01000338">
    <property type="protein sequence ID" value="RKH53171.1"/>
    <property type="molecule type" value="Genomic_DNA"/>
</dbReference>
<keyword evidence="2" id="KW-0732">Signal</keyword>
<protein>
    <submittedName>
        <fullName evidence="3">DUF2381 family protein</fullName>
    </submittedName>
</protein>